<accession>A0A4U5NVP3</accession>
<name>A0A4U5NVP3_STECR</name>
<protein>
    <submittedName>
        <fullName evidence="2">Uncharacterized protein</fullName>
    </submittedName>
</protein>
<dbReference type="AlphaFoldDB" id="A0A4U5NVP3"/>
<reference evidence="2 3" key="2">
    <citation type="journal article" date="2019" name="G3 (Bethesda)">
        <title>Hybrid Assembly of the Genome of the Entomopathogenic Nematode Steinernema carpocapsae Identifies the X-Chromosome.</title>
        <authorList>
            <person name="Serra L."/>
            <person name="Macchietto M."/>
            <person name="Macias-Munoz A."/>
            <person name="McGill C.J."/>
            <person name="Rodriguez I.M."/>
            <person name="Rodriguez B."/>
            <person name="Murad R."/>
            <person name="Mortazavi A."/>
        </authorList>
    </citation>
    <scope>NUCLEOTIDE SEQUENCE [LARGE SCALE GENOMIC DNA]</scope>
    <source>
        <strain evidence="2 3">ALL</strain>
    </source>
</reference>
<feature type="transmembrane region" description="Helical" evidence="1">
    <location>
        <begin position="6"/>
        <end position="23"/>
    </location>
</feature>
<evidence type="ECO:0000313" key="2">
    <source>
        <dbReference type="EMBL" id="TKR87284.1"/>
    </source>
</evidence>
<keyword evidence="1" id="KW-0812">Transmembrane</keyword>
<feature type="transmembrane region" description="Helical" evidence="1">
    <location>
        <begin position="35"/>
        <end position="55"/>
    </location>
</feature>
<proteinExistence type="predicted"/>
<evidence type="ECO:0000313" key="3">
    <source>
        <dbReference type="Proteomes" id="UP000298663"/>
    </source>
</evidence>
<keyword evidence="3" id="KW-1185">Reference proteome</keyword>
<feature type="transmembrane region" description="Helical" evidence="1">
    <location>
        <begin position="110"/>
        <end position="129"/>
    </location>
</feature>
<comment type="caution">
    <text evidence="2">The sequence shown here is derived from an EMBL/GenBank/DDBJ whole genome shotgun (WGS) entry which is preliminary data.</text>
</comment>
<sequence length="169" mass="19221">MHVKVLIYLASAILNTFCCLNVFQAKGFPTVRVFLLHILLPSSVNSILLFLFSVLEGFTGSIVFTKLYNLVDIYVAYQYPIIGSFFHLLTSWLYTRPTIAAEVIYKQKKYFYAAQAVALIMTVIAWPGITMERLIHVPFYVERLIISLTYDIPCFNAIIMLSVTYAVVG</sequence>
<evidence type="ECO:0000256" key="1">
    <source>
        <dbReference type="SAM" id="Phobius"/>
    </source>
</evidence>
<dbReference type="OrthoDB" id="10618224at2759"/>
<reference evidence="2 3" key="1">
    <citation type="journal article" date="2015" name="Genome Biol.">
        <title>Comparative genomics of Steinernema reveals deeply conserved gene regulatory networks.</title>
        <authorList>
            <person name="Dillman A.R."/>
            <person name="Macchietto M."/>
            <person name="Porter C.F."/>
            <person name="Rogers A."/>
            <person name="Williams B."/>
            <person name="Antoshechkin I."/>
            <person name="Lee M.M."/>
            <person name="Goodwin Z."/>
            <person name="Lu X."/>
            <person name="Lewis E.E."/>
            <person name="Goodrich-Blair H."/>
            <person name="Stock S.P."/>
            <person name="Adams B.J."/>
            <person name="Sternberg P.W."/>
            <person name="Mortazavi A."/>
        </authorList>
    </citation>
    <scope>NUCLEOTIDE SEQUENCE [LARGE SCALE GENOMIC DNA]</scope>
    <source>
        <strain evidence="2 3">ALL</strain>
    </source>
</reference>
<dbReference type="Proteomes" id="UP000298663">
    <property type="component" value="Unassembled WGS sequence"/>
</dbReference>
<feature type="transmembrane region" description="Helical" evidence="1">
    <location>
        <begin position="144"/>
        <end position="168"/>
    </location>
</feature>
<keyword evidence="1" id="KW-1133">Transmembrane helix</keyword>
<feature type="transmembrane region" description="Helical" evidence="1">
    <location>
        <begin position="67"/>
        <end position="89"/>
    </location>
</feature>
<keyword evidence="1" id="KW-0472">Membrane</keyword>
<organism evidence="2 3">
    <name type="scientific">Steinernema carpocapsae</name>
    <name type="common">Entomopathogenic nematode</name>
    <dbReference type="NCBI Taxonomy" id="34508"/>
    <lineage>
        <taxon>Eukaryota</taxon>
        <taxon>Metazoa</taxon>
        <taxon>Ecdysozoa</taxon>
        <taxon>Nematoda</taxon>
        <taxon>Chromadorea</taxon>
        <taxon>Rhabditida</taxon>
        <taxon>Tylenchina</taxon>
        <taxon>Panagrolaimomorpha</taxon>
        <taxon>Strongyloidoidea</taxon>
        <taxon>Steinernematidae</taxon>
        <taxon>Steinernema</taxon>
    </lineage>
</organism>
<gene>
    <name evidence="2" type="ORF">L596_011703</name>
</gene>
<dbReference type="EMBL" id="AZBU02000003">
    <property type="protein sequence ID" value="TKR87284.1"/>
    <property type="molecule type" value="Genomic_DNA"/>
</dbReference>